<name>A0A3B1D4R1_9ZZZZ</name>
<sequence length="57" mass="6823">MERKKFLGILFDCCNVYRRIYVNKEKNAYEGRCPRCQREVRVIIGSEGTSTRFFNAR</sequence>
<gene>
    <name evidence="1" type="ORF">MNBD_NITROSPINAE05-716</name>
</gene>
<dbReference type="AlphaFoldDB" id="A0A3B1D4R1"/>
<dbReference type="EMBL" id="UOGG01000008">
    <property type="protein sequence ID" value="VAX26675.1"/>
    <property type="molecule type" value="Genomic_DNA"/>
</dbReference>
<organism evidence="1">
    <name type="scientific">hydrothermal vent metagenome</name>
    <dbReference type="NCBI Taxonomy" id="652676"/>
    <lineage>
        <taxon>unclassified sequences</taxon>
        <taxon>metagenomes</taxon>
        <taxon>ecological metagenomes</taxon>
    </lineage>
</organism>
<reference evidence="1" key="1">
    <citation type="submission" date="2018-06" db="EMBL/GenBank/DDBJ databases">
        <authorList>
            <person name="Zhirakovskaya E."/>
        </authorList>
    </citation>
    <scope>NUCLEOTIDE SEQUENCE</scope>
</reference>
<evidence type="ECO:0000313" key="1">
    <source>
        <dbReference type="EMBL" id="VAX26675.1"/>
    </source>
</evidence>
<accession>A0A3B1D4R1</accession>
<proteinExistence type="predicted"/>
<protein>
    <submittedName>
        <fullName evidence="1">Uncharacterized protein</fullName>
    </submittedName>
</protein>